<reference evidence="15" key="1">
    <citation type="submission" date="2022-06" db="EMBL/GenBank/DDBJ databases">
        <title>Aquibacillus sp. a new bacterium isolated from soil saline samples.</title>
        <authorList>
            <person name="Galisteo C."/>
            <person name="De La Haba R."/>
            <person name="Sanchez-Porro C."/>
            <person name="Ventosa A."/>
        </authorList>
    </citation>
    <scope>NUCLEOTIDE SEQUENCE</scope>
    <source>
        <strain evidence="15">3ASR75-11</strain>
    </source>
</reference>
<dbReference type="InterPro" id="IPR036397">
    <property type="entry name" value="RNaseH_sf"/>
</dbReference>
<protein>
    <recommendedName>
        <fullName evidence="13">CRISPR-associated endonuclease Cas9</fullName>
        <ecNumber evidence="13">3.1.-.-</ecNumber>
    </recommendedName>
</protein>
<dbReference type="Pfam" id="PF18070">
    <property type="entry name" value="Cas9_PI2"/>
    <property type="match status" value="1"/>
</dbReference>
<dbReference type="Pfam" id="PF22702">
    <property type="entry name" value="Cas9_RuvC"/>
    <property type="match status" value="1"/>
</dbReference>
<feature type="active site" description="Proton acceptor for HNH nuclease domain" evidence="13">
    <location>
        <position position="564"/>
    </location>
</feature>
<comment type="cofactor">
    <cofactor evidence="1 13">
        <name>Mg(2+)</name>
        <dbReference type="ChEBI" id="CHEBI:18420"/>
    </cofactor>
</comment>
<dbReference type="GO" id="GO:0046872">
    <property type="term" value="F:metal ion binding"/>
    <property type="evidence" value="ECO:0007669"/>
    <property type="project" value="UniProtKB-UniRule"/>
</dbReference>
<evidence type="ECO:0000256" key="1">
    <source>
        <dbReference type="ARBA" id="ARBA00001946"/>
    </source>
</evidence>
<dbReference type="Pfam" id="PF13395">
    <property type="entry name" value="HNH_4"/>
    <property type="match status" value="1"/>
</dbReference>
<feature type="binding site" evidence="13">
    <location>
        <position position="484"/>
    </location>
    <ligand>
        <name>Mg(2+)</name>
        <dbReference type="ChEBI" id="CHEBI:18420"/>
        <label>1</label>
    </ligand>
</feature>
<keyword evidence="3 13" id="KW-0540">Nuclease</keyword>
<keyword evidence="4 13" id="KW-0479">Metal-binding</keyword>
<comment type="function">
    <text evidence="13">CRISPR (clustered regularly interspaced short palindromic repeat) is an adaptive immune system that provides protection against mobile genetic elements (viruses, transposable elements and conjugative plasmids). CRISPR clusters contain spacers, sequences complementary to antecedent mobile elements, and target invading nucleic acids. CRISPR clusters are transcribed and processed into CRISPR RNA (crRNA). In type II CRISPR systems correct processing of pre-crRNA requires a trans-encoded small RNA (tracrRNA), endogenous ribonuclease 3 (rnc) and this protein. The tracrRNA serves as a guide for ribonuclease 3-aided processing of pre-crRNA. Subsequently Cas9/crRNA/tracrRNA endonucleolytically cleaves linear or circular dsDNA target complementary to the spacer; Cas9 is inactive in the absence of the 2 guide RNAs (gRNA). Cas9 recognizes the protospacer adjacent motif (PAM) in the CRISPR repeat sequences to help distinguish self versus nonself, as targets within the bacterial CRISPR locus do not have PAMs. PAM recognition is also required for catalytic activity.</text>
</comment>
<dbReference type="InterPro" id="IPR055228">
    <property type="entry name" value="Cas9_RuvC"/>
</dbReference>
<dbReference type="Gene3D" id="3.30.420.10">
    <property type="entry name" value="Ribonuclease H-like superfamily/Ribonuclease H"/>
    <property type="match status" value="3"/>
</dbReference>
<evidence type="ECO:0000256" key="12">
    <source>
        <dbReference type="ARBA" id="ARBA00046380"/>
    </source>
</evidence>
<comment type="similarity">
    <text evidence="2">Belongs to the CRISPR-associated protein Cas9 family. Subtype II-A subfamily.</text>
</comment>
<evidence type="ECO:0000256" key="13">
    <source>
        <dbReference type="HAMAP-Rule" id="MF_01480"/>
    </source>
</evidence>
<evidence type="ECO:0000256" key="4">
    <source>
        <dbReference type="ARBA" id="ARBA00022723"/>
    </source>
</evidence>
<keyword evidence="10 13" id="KW-0238">DNA-binding</keyword>
<keyword evidence="5 13" id="KW-0255">Endonuclease</keyword>
<evidence type="ECO:0000313" key="15">
    <source>
        <dbReference type="EMBL" id="MDC3425729.1"/>
    </source>
</evidence>
<dbReference type="InterPro" id="IPR040656">
    <property type="entry name" value="Cas9_WED_dom"/>
</dbReference>
<feature type="binding site" evidence="13">
    <location>
        <position position="13"/>
    </location>
    <ligand>
        <name>Mg(2+)</name>
        <dbReference type="ChEBI" id="CHEBI:18420"/>
        <label>2</label>
    </ligand>
</feature>
<dbReference type="HAMAP" id="MF_01480">
    <property type="entry name" value="Cas9"/>
    <property type="match status" value="1"/>
</dbReference>
<feature type="domain" description="HNH Cas9-type" evidence="14">
    <location>
        <begin position="487"/>
        <end position="653"/>
    </location>
</feature>
<evidence type="ECO:0000256" key="8">
    <source>
        <dbReference type="ARBA" id="ARBA00022884"/>
    </source>
</evidence>
<dbReference type="InterPro" id="IPR040555">
    <property type="entry name" value="Cas9_PI2"/>
</dbReference>
<dbReference type="InterPro" id="IPR028629">
    <property type="entry name" value="Cas9"/>
</dbReference>
<feature type="binding site" evidence="13">
    <location>
        <position position="13"/>
    </location>
    <ligand>
        <name>Mg(2+)</name>
        <dbReference type="ChEBI" id="CHEBI:18420"/>
        <label>1</label>
    </ligand>
</feature>
<organism evidence="15 16">
    <name type="scientific">Terrihalobacillus insolitus</name>
    <dbReference type="NCBI Taxonomy" id="2950438"/>
    <lineage>
        <taxon>Bacteria</taxon>
        <taxon>Bacillati</taxon>
        <taxon>Bacillota</taxon>
        <taxon>Bacilli</taxon>
        <taxon>Bacillales</taxon>
        <taxon>Bacillaceae</taxon>
        <taxon>Terrihalobacillus</taxon>
    </lineage>
</organism>
<dbReference type="GO" id="GO:0003723">
    <property type="term" value="F:RNA binding"/>
    <property type="evidence" value="ECO:0007669"/>
    <property type="project" value="UniProtKB-UniRule"/>
</dbReference>
<gene>
    <name evidence="13 15" type="primary">cas9</name>
    <name evidence="15" type="ORF">NC797_14575</name>
</gene>
<evidence type="ECO:0000256" key="5">
    <source>
        <dbReference type="ARBA" id="ARBA00022759"/>
    </source>
</evidence>
<dbReference type="InterPro" id="IPR033114">
    <property type="entry name" value="HNH_CAS9"/>
</dbReference>
<comment type="domain">
    <text evidence="13">Has 2 endonuclease domains. The discontinuous RuvC-like domain cleaves the target DNA noncomplementary to crRNA while the HNH nuclease domain cleaves the target DNA complementary to crRNA.</text>
</comment>
<evidence type="ECO:0000256" key="2">
    <source>
        <dbReference type="ARBA" id="ARBA00005244"/>
    </source>
</evidence>
<name>A0A9X3WYI1_9BACI</name>
<dbReference type="RefSeq" id="WP_272437544.1">
    <property type="nucleotide sequence ID" value="NZ_JAMQKB010000019.1"/>
</dbReference>
<dbReference type="AlphaFoldDB" id="A0A9X3WYI1"/>
<comment type="caution">
    <text evidence="15">The sequence shown here is derived from an EMBL/GenBank/DDBJ whole genome shotgun (WGS) entry which is preliminary data.</text>
</comment>
<dbReference type="Proteomes" id="UP001145050">
    <property type="component" value="Unassembled WGS sequence"/>
</dbReference>
<dbReference type="EMBL" id="JAMQKB010000019">
    <property type="protein sequence ID" value="MDC3425729.1"/>
    <property type="molecule type" value="Genomic_DNA"/>
</dbReference>
<comment type="subunit">
    <text evidence="12 13">Monomer. Binds crRNA and tracrRNA.</text>
</comment>
<dbReference type="Pfam" id="PF18061">
    <property type="entry name" value="CRISPR_Cas9_WED"/>
    <property type="match status" value="1"/>
</dbReference>
<keyword evidence="7 13" id="KW-0460">Magnesium</keyword>
<accession>A0A9X3WYI1</accession>
<feature type="binding site" evidence="13">
    <location>
        <position position="488"/>
    </location>
    <ligand>
        <name>Mg(2+)</name>
        <dbReference type="ChEBI" id="CHEBI:18420"/>
        <label>2</label>
    </ligand>
</feature>
<evidence type="ECO:0000256" key="9">
    <source>
        <dbReference type="ARBA" id="ARBA00023118"/>
    </source>
</evidence>
<dbReference type="GO" id="GO:0004519">
    <property type="term" value="F:endonuclease activity"/>
    <property type="evidence" value="ECO:0007669"/>
    <property type="project" value="UniProtKB-UniRule"/>
</dbReference>
<evidence type="ECO:0000256" key="11">
    <source>
        <dbReference type="ARBA" id="ARBA00023211"/>
    </source>
</evidence>
<keyword evidence="11" id="KW-0464">Manganese</keyword>
<keyword evidence="9 13" id="KW-0051">Antiviral defense</keyword>
<dbReference type="EC" id="3.1.-.-" evidence="13"/>
<evidence type="ECO:0000256" key="3">
    <source>
        <dbReference type="ARBA" id="ARBA00022722"/>
    </source>
</evidence>
<keyword evidence="6 13" id="KW-0378">Hydrolase</keyword>
<feature type="binding site" evidence="13">
    <location>
        <position position="708"/>
    </location>
    <ligand>
        <name>Mg(2+)</name>
        <dbReference type="ChEBI" id="CHEBI:18420"/>
        <label>2</label>
    </ligand>
</feature>
<dbReference type="NCBIfam" id="TIGR01865">
    <property type="entry name" value="cas_Csn1"/>
    <property type="match status" value="1"/>
</dbReference>
<dbReference type="GO" id="GO:0051607">
    <property type="term" value="P:defense response to virus"/>
    <property type="evidence" value="ECO:0007669"/>
    <property type="project" value="UniProtKB-UniRule"/>
</dbReference>
<feature type="binding site" evidence="13">
    <location>
        <position position="488"/>
    </location>
    <ligand>
        <name>Mg(2+)</name>
        <dbReference type="ChEBI" id="CHEBI:18420"/>
        <label>1</label>
    </ligand>
</feature>
<dbReference type="PROSITE" id="PS51749">
    <property type="entry name" value="HNH_CAS9"/>
    <property type="match status" value="1"/>
</dbReference>
<evidence type="ECO:0000256" key="7">
    <source>
        <dbReference type="ARBA" id="ARBA00022842"/>
    </source>
</evidence>
<feature type="active site" description="For RuvC-like nuclease domain" evidence="13">
    <location>
        <position position="13"/>
    </location>
</feature>
<keyword evidence="16" id="KW-1185">Reference proteome</keyword>
<dbReference type="InterPro" id="IPR003615">
    <property type="entry name" value="HNH_nuc"/>
</dbReference>
<evidence type="ECO:0000259" key="14">
    <source>
        <dbReference type="PROSITE" id="PS51749"/>
    </source>
</evidence>
<evidence type="ECO:0000256" key="6">
    <source>
        <dbReference type="ARBA" id="ARBA00022801"/>
    </source>
</evidence>
<proteinExistence type="inferred from homology"/>
<evidence type="ECO:0000313" key="16">
    <source>
        <dbReference type="Proteomes" id="UP001145050"/>
    </source>
</evidence>
<dbReference type="GO" id="GO:0016787">
    <property type="term" value="F:hydrolase activity"/>
    <property type="evidence" value="ECO:0007669"/>
    <property type="project" value="UniProtKB-KW"/>
</dbReference>
<keyword evidence="8 13" id="KW-0694">RNA-binding</keyword>
<dbReference type="GO" id="GO:0003677">
    <property type="term" value="F:DNA binding"/>
    <property type="evidence" value="ECO:0007669"/>
    <property type="project" value="UniProtKB-UniRule"/>
</dbReference>
<sequence>MKTNDGNYTLGLDIGIGSVGWGVIDEKQEIVDAGTRLFPEADVSNNNGRRSYRSTRRLLRRRSHRIQRIKNLLKEFELINDVEEIDYRDINTPYHIRVKGLSEKLSKNDIAVALVHLGKRRGIHNVEASEADKNENELSTKEQINRNEKNLVDRYVCELQLERLDKNGQVRGHENRFKTSDYVKEAKQILKTQANYYREIDSEFIEKYINLIETRREYYEGPGFGSQYGWDQDIKKWYEEMMGRCSYYPEELRAVKESYSAQLFNLLNELNNLVINRDENDKLTQVEKENMVSEVFIKYKNVTLTRLAKQLDVEVHDIKGYKVNASGTPIFTQLTIYHDVRKITEKQLLINNPDLLDQIAEITTIFQSPEDVKEELEKLNLPVNEEELNELSKLNYSKTHSLSLKLIKQILPDLWSTPKNQMELFSEMGISPEKVKLTNRKYIPYDHIDDWILSPVVKRSLKQSIRVINEIMKKYGTPKEIVIELAREKNSQDKKNFLNDLNKKNAALNRQVKEKLESKDINASKGLFNMLRLWHLQDGFCLYSLRPIPLDKLLNNPSLYEIDHIIPRSVSFDDSQNNRVLVAREENQQKGNMTPFQYFRSNETSVSYEKFKVHVLQLAKSKDKIPKKKLHYLLEERDINKFDVQKEFINRNLVDTRYATREILFLLSAFFKENNKGVKVKSINGSFTNYLRNLWKFKKDRGVDFKHHAEDALIVAMASYIFEQKSEFVNQNMILSEDKKADRETGEILDESTFKATFTDKYHKIQAVKNYKNFKYSHRIDKKPNRQLMNDTLYSTRKKDNKEYVIEKIKNLYDKDNDKLSKLINKNPDKLLMYHNDRQTFEQLKKIMDQYSEAKNPLYKFHEEEGEFVRKYSKRGNGPIIKSMKYYGSLLKEHKDMSHKFTSKNKRVVNLSLKPFRMDVFFDDGVYKFITIRYNDLIEIKDGFILDEKVYHDKLRAKSIENVKNFIFSLYKNDLLEINREEYRLIGVNQDTVNKIEINNITNDYKEYSRINNIKTNRIFKYISKNTSSFNKISTDVLGNRYINKNEKIKFFYPKE</sequence>
<comment type="similarity">
    <text evidence="13">Belongs to the CRISPR-associated Cas9 family.</text>
</comment>
<dbReference type="GO" id="GO:0043571">
    <property type="term" value="P:maintenance of CRISPR repeat elements"/>
    <property type="evidence" value="ECO:0007669"/>
    <property type="project" value="UniProtKB-UniRule"/>
</dbReference>
<evidence type="ECO:0000256" key="10">
    <source>
        <dbReference type="ARBA" id="ARBA00023125"/>
    </source>
</evidence>